<evidence type="ECO:0000256" key="6">
    <source>
        <dbReference type="ARBA" id="ARBA00022553"/>
    </source>
</evidence>
<dbReference type="PROSITE" id="PS50075">
    <property type="entry name" value="CARRIER"/>
    <property type="match status" value="2"/>
</dbReference>
<dbReference type="Gene3D" id="3.30.559.10">
    <property type="entry name" value="Chloramphenicol acetyltransferase-like domain"/>
    <property type="match status" value="2"/>
</dbReference>
<dbReference type="SMART" id="SM00823">
    <property type="entry name" value="PKS_PP"/>
    <property type="match status" value="2"/>
</dbReference>
<evidence type="ECO:0000256" key="5">
    <source>
        <dbReference type="ARBA" id="ARBA00022450"/>
    </source>
</evidence>
<evidence type="ECO:0000256" key="1">
    <source>
        <dbReference type="ARBA" id="ARBA00001957"/>
    </source>
</evidence>
<feature type="region of interest" description="Disordered" evidence="9">
    <location>
        <begin position="83"/>
        <end position="105"/>
    </location>
</feature>
<dbReference type="InterPro" id="IPR000873">
    <property type="entry name" value="AMP-dep_synth/lig_dom"/>
</dbReference>
<dbReference type="Gene3D" id="3.30.559.30">
    <property type="entry name" value="Nonribosomal peptide synthetase, condensation domain"/>
    <property type="match status" value="2"/>
</dbReference>
<evidence type="ECO:0000313" key="12">
    <source>
        <dbReference type="Proteomes" id="UP001499978"/>
    </source>
</evidence>
<dbReference type="Gene3D" id="3.40.50.980">
    <property type="match status" value="2"/>
</dbReference>
<organism evidence="11 12">
    <name type="scientific">Pilimelia columellifera subsp. columellifera</name>
    <dbReference type="NCBI Taxonomy" id="706583"/>
    <lineage>
        <taxon>Bacteria</taxon>
        <taxon>Bacillati</taxon>
        <taxon>Actinomycetota</taxon>
        <taxon>Actinomycetes</taxon>
        <taxon>Micromonosporales</taxon>
        <taxon>Micromonosporaceae</taxon>
        <taxon>Pilimelia</taxon>
    </lineage>
</organism>
<dbReference type="Pfam" id="PF00501">
    <property type="entry name" value="AMP-binding"/>
    <property type="match status" value="1"/>
</dbReference>
<evidence type="ECO:0000256" key="7">
    <source>
        <dbReference type="ARBA" id="ARBA00022598"/>
    </source>
</evidence>
<feature type="compositionally biased region" description="Low complexity" evidence="9">
    <location>
        <begin position="1179"/>
        <end position="1191"/>
    </location>
</feature>
<dbReference type="InterPro" id="IPR020806">
    <property type="entry name" value="PKS_PP-bd"/>
</dbReference>
<evidence type="ECO:0000256" key="9">
    <source>
        <dbReference type="SAM" id="MobiDB-lite"/>
    </source>
</evidence>
<dbReference type="InterPro" id="IPR010071">
    <property type="entry name" value="AA_adenyl_dom"/>
</dbReference>
<dbReference type="PANTHER" id="PTHR45527">
    <property type="entry name" value="NONRIBOSOMAL PEPTIDE SYNTHETASE"/>
    <property type="match status" value="1"/>
</dbReference>
<feature type="region of interest" description="Disordered" evidence="9">
    <location>
        <begin position="1047"/>
        <end position="1074"/>
    </location>
</feature>
<protein>
    <recommendedName>
        <fullName evidence="4">Phenyloxazoline synthase MbtB</fullName>
    </recommendedName>
    <alternativeName>
        <fullName evidence="8">Mycobactin synthetase protein B</fullName>
    </alternativeName>
</protein>
<dbReference type="Pfam" id="PF00668">
    <property type="entry name" value="Condensation"/>
    <property type="match status" value="2"/>
</dbReference>
<feature type="region of interest" description="Disordered" evidence="9">
    <location>
        <begin position="1169"/>
        <end position="1196"/>
    </location>
</feature>
<dbReference type="Gene3D" id="2.30.38.10">
    <property type="entry name" value="Luciferase, Domain 3"/>
    <property type="match status" value="1"/>
</dbReference>
<dbReference type="RefSeq" id="WP_344172762.1">
    <property type="nucleotide sequence ID" value="NZ_BAAARY010000012.1"/>
</dbReference>
<dbReference type="SUPFAM" id="SSF52777">
    <property type="entry name" value="CoA-dependent acyltransferases"/>
    <property type="match status" value="4"/>
</dbReference>
<keyword evidence="7" id="KW-0436">Ligase</keyword>
<keyword evidence="5" id="KW-0596">Phosphopantetheine</keyword>
<dbReference type="InterPro" id="IPR045851">
    <property type="entry name" value="AMP-bd_C_sf"/>
</dbReference>
<feature type="region of interest" description="Disordered" evidence="9">
    <location>
        <begin position="1721"/>
        <end position="1755"/>
    </location>
</feature>
<evidence type="ECO:0000256" key="2">
    <source>
        <dbReference type="ARBA" id="ARBA00005102"/>
    </source>
</evidence>
<proteinExistence type="inferred from homology"/>
<dbReference type="SUPFAM" id="SSF47336">
    <property type="entry name" value="ACP-like"/>
    <property type="match status" value="2"/>
</dbReference>
<keyword evidence="12" id="KW-1185">Reference proteome</keyword>
<evidence type="ECO:0000259" key="10">
    <source>
        <dbReference type="PROSITE" id="PS50075"/>
    </source>
</evidence>
<dbReference type="CDD" id="cd19535">
    <property type="entry name" value="Cyc_NRPS"/>
    <property type="match status" value="1"/>
</dbReference>
<dbReference type="Pfam" id="PF00550">
    <property type="entry name" value="PP-binding"/>
    <property type="match status" value="2"/>
</dbReference>
<dbReference type="InterPro" id="IPR036736">
    <property type="entry name" value="ACP-like_sf"/>
</dbReference>
<evidence type="ECO:0000256" key="3">
    <source>
        <dbReference type="ARBA" id="ARBA00007380"/>
    </source>
</evidence>
<comment type="caution">
    <text evidence="11">The sequence shown here is derived from an EMBL/GenBank/DDBJ whole genome shotgun (WGS) entry which is preliminary data.</text>
</comment>
<feature type="region of interest" description="Disordered" evidence="9">
    <location>
        <begin position="1827"/>
        <end position="1892"/>
    </location>
</feature>
<dbReference type="NCBIfam" id="TIGR01733">
    <property type="entry name" value="AA-adenyl-dom"/>
    <property type="match status" value="1"/>
</dbReference>
<feature type="domain" description="Carrier" evidence="10">
    <location>
        <begin position="1758"/>
        <end position="1831"/>
    </location>
</feature>
<feature type="compositionally biased region" description="Pro residues" evidence="9">
    <location>
        <begin position="1845"/>
        <end position="1866"/>
    </location>
</feature>
<sequence>MPTDRDTAGAVVRDAIARQLAGTTGDITLDTPLAALGLESLTAVRLRRDLAERTGVTLPLTALLGHRTVGDLVAALADPTADNAAPATAPAAGPGADPVGPGEPDCAPLTPVQAAYWAGREAGLPLGGVATFWYHEYDRRPADPETDLAALEEAWNRLVQRHPMLRATVGRDGRQRVAARVPRWRIGRTDLRHATPEEAAAALAELRQQRSHQLLPTDQWPLFDLHAALCPDGRTRLFVGFDVLILDFASWRLLLRQWGQLVAAPETDLPAAPLTFLDVVRRRAADPAERARHDRDLAWWRGQGPLLPPAPDLPYAALPETLTGARFARHSRRLDAAAWARLRATANRHGISTTATLLAALGLALARWGADGPFTLNTTVYDRPDVPGADDIVGDFTSTALVGLPAAEPGAPFADYATDVNARFWAALDHTGVTGVEVLRDLPATAGAGFPVVFTSGVGLPTDGAEWLGEEVYGVSQTPQVALDHLVWEEGGELRICWDAVVRAFPEGYVDGLADAHHRLLTALAATDAPWRAPDLGWDPTFQPRQSPEPTPYPHAGPLLHDPARAVAARAPHAPAVLGGGPPWSHADLAGRAGAVAAALRAAGVAAAEPVLVALPKCPDQIAAVLGVLDAGAAYVPVDPAWPAARIEAVCRRAGIRRAVIDPDAPAVLPPGLTTVTVGEHAAVELAASVGDPTQRAYAIFTSGSTGVPKGVAVSHGAARATIDDITTRHRVGPGDRVLGLSALSFDLSVYDIFGVLGAGGALVLPDPARQRDPQHWCQLVAQHGVTVWNTAPALLEMLVEYAEGDPAAAAALRGLRLVLLSGDWIPVAMPDRIRALAPGAEVVSLGGATEAAIWSITYPIGEVDPRWSSIPYGRPLRGQFFYILDPAGAPCPVGRTGELFIAGDGLADGYLGDAEQTAARFAVHPVLGERLYHTGDLGRWRVDGNIEFLGRTDRQVKVRGHRIELGDVEAALVRHPAVRQAVASALPGPDGRPRLVAHVSLHGALPDAERTLARDLAQQLPDYLVPSRFVLLKALPVTDNGKIDHRALPDPFGATAPNGSAPSPGGSVPGDSVPAVQAELRPAAPNSVAAGSVAAGSAAPGVRGAMEAALLDMLGTADFGLALIPAGATSLEVVRLANLIEDLTGQRPAFADLTAAPSITALLDSVAPAGRPSTVDGAPRPAETPAATRPAMPPDDRVGLPLPPDGLHLTLRLGADPDRSLPDALRAAGDWLDAVSEQARRAGLPPPQARIADGPALVEMRLDGRPRTPAVTPTASFPLTEMQLAYLVGRADHWLGDPVAPHYYTEVERDDLDIDRLRQALATVVARHPMLRAVVTADTRQQVQAAGGGELTVIDLSGRQPAEQSAQLEGLRRERSHRIVDPTGEATLHVAATRLGSRRWRIHLGLDLIFCDARSAAILADELIRAYDDPATLPPGPAATFADWTATVAATAADPRRQAAEVYWRDRAGSLPDGPRLPIRPPGRGRVRFNRRRTVLTPGQWSALRGNAAAHGATPAAALLTAFADVLRAGTGQPAGTVVVTTFDRPPGHAGVVGDYTSTALVDVDGDDPLLADRARALGDRLLRDLEHTTGPHGVHGNEVLRQLTAHRGRQVVLPVVFSSGLGSTVDGGGAAVDASQLLAGFGETVYAISQTPHVVLDCQVFEAGGELRVNWDAVEAAFPAGYLDGLFTAYRELLLTLTEPASWPQADPASLASRDLAAANENGPADGPPNRPVMTPDSRGAAGSPPRGAPPAAARAIWEERITTTLADLLNVPAMSLDPARSFFECGATSLTLVTLHQRLRAAAPRLSVLDLFAHPSIRAAAAHLATAERPAPPPASVAEPAPFAPPAPAPAPVPALPSAPAPPSVSDDPLHAARSRGQRRRLIAERTSR</sequence>
<dbReference type="InterPro" id="IPR025110">
    <property type="entry name" value="AMP-bd_C"/>
</dbReference>
<comment type="cofactor">
    <cofactor evidence="1">
        <name>pantetheine 4'-phosphate</name>
        <dbReference type="ChEBI" id="CHEBI:47942"/>
    </cofactor>
</comment>
<evidence type="ECO:0000256" key="8">
    <source>
        <dbReference type="ARBA" id="ARBA00033440"/>
    </source>
</evidence>
<evidence type="ECO:0000313" key="11">
    <source>
        <dbReference type="EMBL" id="GAA2526255.1"/>
    </source>
</evidence>
<dbReference type="SUPFAM" id="SSF56801">
    <property type="entry name" value="Acetyl-CoA synthetase-like"/>
    <property type="match status" value="1"/>
</dbReference>
<comment type="similarity">
    <text evidence="3">Belongs to the ATP-dependent AMP-binding enzyme family. MbtB subfamily.</text>
</comment>
<reference evidence="11 12" key="1">
    <citation type="journal article" date="2019" name="Int. J. Syst. Evol. Microbiol.">
        <title>The Global Catalogue of Microorganisms (GCM) 10K type strain sequencing project: providing services to taxonomists for standard genome sequencing and annotation.</title>
        <authorList>
            <consortium name="The Broad Institute Genomics Platform"/>
            <consortium name="The Broad Institute Genome Sequencing Center for Infectious Disease"/>
            <person name="Wu L."/>
            <person name="Ma J."/>
        </authorList>
    </citation>
    <scope>NUCLEOTIDE SEQUENCE [LARGE SCALE GENOMIC DNA]</scope>
    <source>
        <strain evidence="11 12">JCM 3367</strain>
    </source>
</reference>
<dbReference type="Pfam" id="PF13193">
    <property type="entry name" value="AMP-binding_C"/>
    <property type="match status" value="1"/>
</dbReference>
<feature type="domain" description="Carrier" evidence="10">
    <location>
        <begin position="3"/>
        <end position="80"/>
    </location>
</feature>
<keyword evidence="6" id="KW-0597">Phosphoprotein</keyword>
<dbReference type="PANTHER" id="PTHR45527:SF10">
    <property type="entry name" value="PYOCHELIN SYNTHASE PCHF"/>
    <property type="match status" value="1"/>
</dbReference>
<feature type="compositionally biased region" description="Low complexity" evidence="9">
    <location>
        <begin position="1740"/>
        <end position="1755"/>
    </location>
</feature>
<name>A0ABN3NLL0_9ACTN</name>
<evidence type="ECO:0000256" key="4">
    <source>
        <dbReference type="ARBA" id="ARBA00016743"/>
    </source>
</evidence>
<feature type="compositionally biased region" description="Low complexity" evidence="9">
    <location>
        <begin position="1054"/>
        <end position="1074"/>
    </location>
</feature>
<dbReference type="PROSITE" id="PS00012">
    <property type="entry name" value="PHOSPHOPANTETHEINE"/>
    <property type="match status" value="1"/>
</dbReference>
<dbReference type="InterPro" id="IPR001242">
    <property type="entry name" value="Condensation_dom"/>
</dbReference>
<gene>
    <name evidence="11" type="ORF">GCM10010201_26200</name>
</gene>
<dbReference type="Gene3D" id="1.10.1200.10">
    <property type="entry name" value="ACP-like"/>
    <property type="match status" value="2"/>
</dbReference>
<dbReference type="InterPro" id="IPR023213">
    <property type="entry name" value="CAT-like_dom_sf"/>
</dbReference>
<comment type="pathway">
    <text evidence="2">Siderophore biosynthesis; mycobactin biosynthesis.</text>
</comment>
<dbReference type="InterPro" id="IPR006162">
    <property type="entry name" value="Ppantetheine_attach_site"/>
</dbReference>
<dbReference type="InterPro" id="IPR009081">
    <property type="entry name" value="PP-bd_ACP"/>
</dbReference>
<dbReference type="Gene3D" id="3.30.300.30">
    <property type="match status" value="1"/>
</dbReference>
<accession>A0ABN3NLL0</accession>
<dbReference type="EMBL" id="BAAARY010000012">
    <property type="protein sequence ID" value="GAA2526255.1"/>
    <property type="molecule type" value="Genomic_DNA"/>
</dbReference>
<dbReference type="InterPro" id="IPR057737">
    <property type="entry name" value="Condensation_MtbB-like"/>
</dbReference>
<dbReference type="Proteomes" id="UP001499978">
    <property type="component" value="Unassembled WGS sequence"/>
</dbReference>